<gene>
    <name evidence="1" type="ORF">SLEP1_g59730</name>
</gene>
<dbReference type="EMBL" id="BPVZ01001152">
    <property type="protein sequence ID" value="GKV53193.1"/>
    <property type="molecule type" value="Genomic_DNA"/>
</dbReference>
<evidence type="ECO:0000313" key="2">
    <source>
        <dbReference type="Proteomes" id="UP001054252"/>
    </source>
</evidence>
<dbReference type="AlphaFoldDB" id="A0AAV5MUR0"/>
<organism evidence="1 2">
    <name type="scientific">Rubroshorea leprosula</name>
    <dbReference type="NCBI Taxonomy" id="152421"/>
    <lineage>
        <taxon>Eukaryota</taxon>
        <taxon>Viridiplantae</taxon>
        <taxon>Streptophyta</taxon>
        <taxon>Embryophyta</taxon>
        <taxon>Tracheophyta</taxon>
        <taxon>Spermatophyta</taxon>
        <taxon>Magnoliopsida</taxon>
        <taxon>eudicotyledons</taxon>
        <taxon>Gunneridae</taxon>
        <taxon>Pentapetalae</taxon>
        <taxon>rosids</taxon>
        <taxon>malvids</taxon>
        <taxon>Malvales</taxon>
        <taxon>Dipterocarpaceae</taxon>
        <taxon>Rubroshorea</taxon>
    </lineage>
</organism>
<sequence length="65" mass="7118">MFFSASSINARDSLGYSWHSEGAHKHHWPVMPASPVIHPIPLMPNSVVPPAPVMVNLDTVPFLCV</sequence>
<keyword evidence="2" id="KW-1185">Reference proteome</keyword>
<protein>
    <submittedName>
        <fullName evidence="1">Uncharacterized protein</fullName>
    </submittedName>
</protein>
<evidence type="ECO:0000313" key="1">
    <source>
        <dbReference type="EMBL" id="GKV53193.1"/>
    </source>
</evidence>
<proteinExistence type="predicted"/>
<dbReference type="Proteomes" id="UP001054252">
    <property type="component" value="Unassembled WGS sequence"/>
</dbReference>
<reference evidence="1 2" key="1">
    <citation type="journal article" date="2021" name="Commun. Biol.">
        <title>The genome of Shorea leprosula (Dipterocarpaceae) highlights the ecological relevance of drought in aseasonal tropical rainforests.</title>
        <authorList>
            <person name="Ng K.K.S."/>
            <person name="Kobayashi M.J."/>
            <person name="Fawcett J.A."/>
            <person name="Hatakeyama M."/>
            <person name="Paape T."/>
            <person name="Ng C.H."/>
            <person name="Ang C.C."/>
            <person name="Tnah L.H."/>
            <person name="Lee C.T."/>
            <person name="Nishiyama T."/>
            <person name="Sese J."/>
            <person name="O'Brien M.J."/>
            <person name="Copetti D."/>
            <person name="Mohd Noor M.I."/>
            <person name="Ong R.C."/>
            <person name="Putra M."/>
            <person name="Sireger I.Z."/>
            <person name="Indrioko S."/>
            <person name="Kosugi Y."/>
            <person name="Izuno A."/>
            <person name="Isagi Y."/>
            <person name="Lee S.L."/>
            <person name="Shimizu K.K."/>
        </authorList>
    </citation>
    <scope>NUCLEOTIDE SEQUENCE [LARGE SCALE GENOMIC DNA]</scope>
    <source>
        <strain evidence="1">214</strain>
    </source>
</reference>
<name>A0AAV5MUR0_9ROSI</name>
<comment type="caution">
    <text evidence="1">The sequence shown here is derived from an EMBL/GenBank/DDBJ whole genome shotgun (WGS) entry which is preliminary data.</text>
</comment>
<accession>A0AAV5MUR0</accession>